<keyword evidence="1" id="KW-0433">Leucine-rich repeat</keyword>
<sequence>MWWALLPLPLLLPTALRPGWAGPPQESGPPSRLTPQDPRASGAGNATASPCEGLPAAGASTLSLANRSLERLPACLPPALRSLDGSRNLLRALSAAELGHLPRLRVLSLSHNRIAALRWGPGGPAALHTLDLSHNRLAALPPCAGPALPGLRSLGLAGNPLRALQPRAFACLPALRLLNLSCTALGRDPGAGIADGAFAGAGGALEVLDLSGTFLERVQSGWIKDLQNLTSLYLRKMPRLRILEGDIFKMNPNLRQLDCQDSSALSSVHTHIFQDTPCLQVLLLQNCNLSSFPPWNLHSSQVLSISLFGNPLICSCELSWLLRDAKRTILSRAADTACVAASGPQGVPAAPLPLSRLPAACPWARSTAVPDATRPSEPFAHAPPTPRAAAPRSSVRPARPAAAGGGVPGAPPASPRPGLPPAARRPQASPRAPHPSPSEGAIPILLLGDSSEEEEGAGAGQGQGQQGPAAAPPRDVPCDYHPCRHLQTPCAELQRRWRCRCPGLSGEDTAPDPPRLQAVTDIGDTSALVRWCAPSSAVRGYQVRYSPEGAGNRSLSVVAGLCATARQHALHGLSPATAYRVCVLAANPAGLSRPRACAAFTTRPRFALVLAGLCAACGLLLGASLLLALCVCRRRRPPRPPRRATHLAAYRNPAFGPPPEPRGRS</sequence>
<keyword evidence="4" id="KW-1015">Disulfide bond</keyword>
<dbReference type="PANTHER" id="PTHR24366">
    <property type="entry name" value="IG(IMMUNOGLOBULIN) AND LRR(LEUCINE RICH REPEAT) DOMAINS"/>
    <property type="match status" value="1"/>
</dbReference>
<dbReference type="SMART" id="SM00082">
    <property type="entry name" value="LRRCT"/>
    <property type="match status" value="1"/>
</dbReference>
<dbReference type="SUPFAM" id="SSF52058">
    <property type="entry name" value="L domain-like"/>
    <property type="match status" value="1"/>
</dbReference>
<accession>A0ABM4YQ80</accession>
<dbReference type="RefSeq" id="XP_072592453.1">
    <property type="nucleotide sequence ID" value="XM_072736352.1"/>
</dbReference>
<evidence type="ECO:0000256" key="7">
    <source>
        <dbReference type="SAM" id="SignalP"/>
    </source>
</evidence>
<evidence type="ECO:0000256" key="3">
    <source>
        <dbReference type="ARBA" id="ARBA00022737"/>
    </source>
</evidence>
<feature type="region of interest" description="Disordered" evidence="5">
    <location>
        <begin position="638"/>
        <end position="665"/>
    </location>
</feature>
<keyword evidence="6" id="KW-0472">Membrane</keyword>
<reference evidence="10" key="1">
    <citation type="submission" date="2025-08" db="UniProtKB">
        <authorList>
            <consortium name="RefSeq"/>
        </authorList>
    </citation>
    <scope>IDENTIFICATION</scope>
    <source>
        <tissue evidence="10">Cell line</tissue>
    </source>
</reference>
<dbReference type="SMART" id="SM00060">
    <property type="entry name" value="FN3"/>
    <property type="match status" value="1"/>
</dbReference>
<dbReference type="SMART" id="SM00369">
    <property type="entry name" value="LRR_TYP"/>
    <property type="match status" value="5"/>
</dbReference>
<feature type="chain" id="PRO_5045868536" evidence="7">
    <location>
        <begin position="22"/>
        <end position="665"/>
    </location>
</feature>
<proteinExistence type="predicted"/>
<dbReference type="Pfam" id="PF00041">
    <property type="entry name" value="fn3"/>
    <property type="match status" value="1"/>
</dbReference>
<dbReference type="InterPro" id="IPR000483">
    <property type="entry name" value="Cys-rich_flank_reg_C"/>
</dbReference>
<keyword evidence="9" id="KW-1185">Reference proteome</keyword>
<evidence type="ECO:0000256" key="4">
    <source>
        <dbReference type="ARBA" id="ARBA00023157"/>
    </source>
</evidence>
<organism evidence="9 10">
    <name type="scientific">Vulpes vulpes</name>
    <name type="common">Red fox</name>
    <dbReference type="NCBI Taxonomy" id="9627"/>
    <lineage>
        <taxon>Eukaryota</taxon>
        <taxon>Metazoa</taxon>
        <taxon>Chordata</taxon>
        <taxon>Craniata</taxon>
        <taxon>Vertebrata</taxon>
        <taxon>Euteleostomi</taxon>
        <taxon>Mammalia</taxon>
        <taxon>Eutheria</taxon>
        <taxon>Laurasiatheria</taxon>
        <taxon>Carnivora</taxon>
        <taxon>Caniformia</taxon>
        <taxon>Canidae</taxon>
        <taxon>Vulpes</taxon>
    </lineage>
</organism>
<keyword evidence="6" id="KW-0812">Transmembrane</keyword>
<dbReference type="PANTHER" id="PTHR24366:SF13">
    <property type="entry name" value="LEUCINE-RICH REPEAT NEURONAL PROTEIN 4"/>
    <property type="match status" value="1"/>
</dbReference>
<dbReference type="InterPro" id="IPR013783">
    <property type="entry name" value="Ig-like_fold"/>
</dbReference>
<evidence type="ECO:0000313" key="10">
    <source>
        <dbReference type="RefSeq" id="XP_072592453.1"/>
    </source>
</evidence>
<keyword evidence="2 7" id="KW-0732">Signal</keyword>
<dbReference type="Gene3D" id="2.60.40.10">
    <property type="entry name" value="Immunoglobulins"/>
    <property type="match status" value="1"/>
</dbReference>
<dbReference type="Proteomes" id="UP001652641">
    <property type="component" value="Chromosome 14"/>
</dbReference>
<protein>
    <submittedName>
        <fullName evidence="10">Leucine-rich repeat neuronal protein 4</fullName>
    </submittedName>
</protein>
<feature type="compositionally biased region" description="Pro residues" evidence="5">
    <location>
        <begin position="655"/>
        <end position="665"/>
    </location>
</feature>
<feature type="compositionally biased region" description="Pro residues" evidence="5">
    <location>
        <begin position="409"/>
        <end position="420"/>
    </location>
</feature>
<evidence type="ECO:0000256" key="1">
    <source>
        <dbReference type="ARBA" id="ARBA00022614"/>
    </source>
</evidence>
<keyword evidence="3" id="KW-0677">Repeat</keyword>
<dbReference type="InterPro" id="IPR036116">
    <property type="entry name" value="FN3_sf"/>
</dbReference>
<feature type="signal peptide" evidence="7">
    <location>
        <begin position="1"/>
        <end position="21"/>
    </location>
</feature>
<evidence type="ECO:0000256" key="5">
    <source>
        <dbReference type="SAM" id="MobiDB-lite"/>
    </source>
</evidence>
<dbReference type="Gene3D" id="3.80.10.10">
    <property type="entry name" value="Ribonuclease Inhibitor"/>
    <property type="match status" value="2"/>
</dbReference>
<dbReference type="GeneID" id="112930027"/>
<dbReference type="CDD" id="cd00063">
    <property type="entry name" value="FN3"/>
    <property type="match status" value="1"/>
</dbReference>
<evidence type="ECO:0000256" key="6">
    <source>
        <dbReference type="SAM" id="Phobius"/>
    </source>
</evidence>
<dbReference type="InterPro" id="IPR032675">
    <property type="entry name" value="LRR_dom_sf"/>
</dbReference>
<dbReference type="InterPro" id="IPR003591">
    <property type="entry name" value="Leu-rich_rpt_typical-subtyp"/>
</dbReference>
<dbReference type="PROSITE" id="PS50853">
    <property type="entry name" value="FN3"/>
    <property type="match status" value="1"/>
</dbReference>
<name>A0ABM4YQ80_VULVU</name>
<evidence type="ECO:0000256" key="2">
    <source>
        <dbReference type="ARBA" id="ARBA00022729"/>
    </source>
</evidence>
<dbReference type="Pfam" id="PF13855">
    <property type="entry name" value="LRR_8"/>
    <property type="match status" value="1"/>
</dbReference>
<gene>
    <name evidence="10" type="primary">LRRN4</name>
</gene>
<dbReference type="InterPro" id="IPR001611">
    <property type="entry name" value="Leu-rich_rpt"/>
</dbReference>
<evidence type="ECO:0000259" key="8">
    <source>
        <dbReference type="PROSITE" id="PS50853"/>
    </source>
</evidence>
<feature type="domain" description="Fibronectin type-III" evidence="8">
    <location>
        <begin position="510"/>
        <end position="605"/>
    </location>
</feature>
<feature type="compositionally biased region" description="Low complexity" evidence="5">
    <location>
        <begin position="387"/>
        <end position="402"/>
    </location>
</feature>
<feature type="region of interest" description="Disordered" evidence="5">
    <location>
        <begin position="368"/>
        <end position="473"/>
    </location>
</feature>
<feature type="compositionally biased region" description="Low complexity" evidence="5">
    <location>
        <begin position="421"/>
        <end position="431"/>
    </location>
</feature>
<keyword evidence="6" id="KW-1133">Transmembrane helix</keyword>
<dbReference type="SUPFAM" id="SSF49265">
    <property type="entry name" value="Fibronectin type III"/>
    <property type="match status" value="1"/>
</dbReference>
<feature type="transmembrane region" description="Helical" evidence="6">
    <location>
        <begin position="606"/>
        <end position="632"/>
    </location>
</feature>
<dbReference type="InterPro" id="IPR003961">
    <property type="entry name" value="FN3_dom"/>
</dbReference>
<evidence type="ECO:0000313" key="9">
    <source>
        <dbReference type="Proteomes" id="UP001652641"/>
    </source>
</evidence>
<feature type="region of interest" description="Disordered" evidence="5">
    <location>
        <begin position="20"/>
        <end position="52"/>
    </location>
</feature>